<evidence type="ECO:0000256" key="2">
    <source>
        <dbReference type="SAM" id="Coils"/>
    </source>
</evidence>
<dbReference type="Proteomes" id="UP000031339">
    <property type="component" value="Unassembled WGS sequence"/>
</dbReference>
<name>A0A0C1KG43_STRCV</name>
<sequence length="1022" mass="109919">MAGKIKGITIEIGGNTQPLEKALKGVNDSSVKTSREIKEIDKALKFDPGNVVLLTQKQELLGKQIATNKEKLETLHHAQSQVESQFKSGEIGAEQYRAFQREVEQTKNILGSYENKLENVNQALAGNGQAVENNTKTMKGLQEETNNLLKADLINDFSDKLSAASDKLVDIGKNALDAFREVDEGMDTITTKTGASGQALADMQDIASNLTTSIPTDFKTAGSAVGELNTQFGLTGDALQSASEYLIKFADINGADVTDTAVSAKQAIEAYGLQASDLNSVLDTVTYTSQATGVGVQDLMSKAIAGAPQIKQLGLSFNEGVTLMGKFEQAGVDSSAALGSLSKASVTYAKNGKSLKDGLAETVEKIKNSTNETEALTAASEIFGTKGASRMVDAIKRGTLSFDDLAKAAENSSGVVGNTYNETLDPIDEFTVAQNTAKKAMSEVGAAIAETLAPVLKSLGKILKQVAEWFSHLSAPVKQFIVIFALGVTVVGALLPVFLALQAAALAAETTIGGLVAAFLPIAGIILGVIAVIALLVIAFKTLWDNNKEFRNAVTQIWNSILIIFKNIISEISSFIMSIWGDLTKWWKDNQKLIQSTTRIVWNNIQKIIKIVMKVIGPIIKAAMTNIKTTIKTTWTIVKTIISTTLNVVLGIIKAIMQVINGDWKGAWQTLKDTAKVFIESVKAVVNTALEALKATFTNSWQAMKQVVSTVLAAIVSVVQSILSSIVSYLSGVGQSIHNTASNIWNSILSTLSGIWNNIYNAVMNVFNAVANFLSNLWNTISSTASNVWNAIMMTLQFIWNSIYNTVMSVWNAIWNFLSNLWNTISTTASNIFNGIKNTISNIWNGMLLTTQYIWNGIKDTISNTINGAKNIVKNTIEAMKKLFDFKWSLPKPKIPHFTVSGGKAPWGFGGEGSLPSIGVEWYAKGGILTKPTAFGMNGTNLMVGGETGAEAVLPLNESTLGMIADRIMSTVTDKIVVNVPKQEPQPIILNVDGKTFAKLMVGYISDAQADRLRIIESGGTI</sequence>
<evidence type="ECO:0000256" key="3">
    <source>
        <dbReference type="SAM" id="Phobius"/>
    </source>
</evidence>
<dbReference type="SUPFAM" id="SSF48371">
    <property type="entry name" value="ARM repeat"/>
    <property type="match status" value="1"/>
</dbReference>
<dbReference type="RefSeq" id="WP_039677490.1">
    <property type="nucleotide sequence ID" value="NZ_JWIY01000002.1"/>
</dbReference>
<keyword evidence="3" id="KW-0812">Transmembrane</keyword>
<evidence type="ECO:0000313" key="6">
    <source>
        <dbReference type="Proteomes" id="UP000031339"/>
    </source>
</evidence>
<protein>
    <submittedName>
        <fullName evidence="5">TMP repeat protein</fullName>
    </submittedName>
</protein>
<evidence type="ECO:0000313" key="5">
    <source>
        <dbReference type="EMBL" id="KIC77867.1"/>
    </source>
</evidence>
<feature type="coiled-coil region" evidence="2">
    <location>
        <begin position="96"/>
        <end position="123"/>
    </location>
</feature>
<dbReference type="InterPro" id="IPR016024">
    <property type="entry name" value="ARM-type_fold"/>
</dbReference>
<reference evidence="5 6" key="1">
    <citation type="submission" date="2014-12" db="EMBL/GenBank/DDBJ databases">
        <title>Partial genome sequence of Streptococcus constellatus KCOM 1650 (= ChDC B144).</title>
        <authorList>
            <person name="Kook J.-K."/>
            <person name="Park S.-N."/>
            <person name="Lim Y.K."/>
            <person name="Jo E."/>
        </authorList>
    </citation>
    <scope>NUCLEOTIDE SEQUENCE [LARGE SCALE GENOMIC DNA]</scope>
    <source>
        <strain evidence="5 6">KCOM 1650</strain>
    </source>
</reference>
<dbReference type="AlphaFoldDB" id="A0A0C1KG43"/>
<keyword evidence="2" id="KW-0175">Coiled coil</keyword>
<dbReference type="InterPro" id="IPR010090">
    <property type="entry name" value="Phage_tape_meas"/>
</dbReference>
<dbReference type="OrthoDB" id="2137849at2"/>
<keyword evidence="3" id="KW-1133">Transmembrane helix</keyword>
<dbReference type="Pfam" id="PF10145">
    <property type="entry name" value="PhageMin_Tail"/>
    <property type="match status" value="1"/>
</dbReference>
<keyword evidence="3" id="KW-0472">Membrane</keyword>
<dbReference type="NCBIfam" id="TIGR01760">
    <property type="entry name" value="tape_meas_TP901"/>
    <property type="match status" value="2"/>
</dbReference>
<proteinExistence type="predicted"/>
<organism evidence="5 6">
    <name type="scientific">Streptococcus constellatus</name>
    <dbReference type="NCBI Taxonomy" id="76860"/>
    <lineage>
        <taxon>Bacteria</taxon>
        <taxon>Bacillati</taxon>
        <taxon>Bacillota</taxon>
        <taxon>Bacilli</taxon>
        <taxon>Lactobacillales</taxon>
        <taxon>Streptococcaceae</taxon>
        <taxon>Streptococcus</taxon>
        <taxon>Streptococcus anginosus group</taxon>
    </lineage>
</organism>
<keyword evidence="1" id="KW-1188">Viral release from host cell</keyword>
<dbReference type="PANTHER" id="PTHR37813:SF1">
    <property type="entry name" value="FELS-2 PROPHAGE PROTEIN"/>
    <property type="match status" value="1"/>
</dbReference>
<comment type="caution">
    <text evidence="5">The sequence shown here is derived from an EMBL/GenBank/DDBJ whole genome shotgun (WGS) entry which is preliminary data.</text>
</comment>
<accession>A0A0C1KG43</accession>
<gene>
    <name evidence="5" type="ORF">RN79_06640</name>
</gene>
<feature type="transmembrane region" description="Helical" evidence="3">
    <location>
        <begin position="513"/>
        <end position="540"/>
    </location>
</feature>
<dbReference type="Gene3D" id="1.20.120.20">
    <property type="entry name" value="Apolipoprotein"/>
    <property type="match status" value="1"/>
</dbReference>
<dbReference type="PANTHER" id="PTHR37813">
    <property type="entry name" value="FELS-2 PROPHAGE PROTEIN"/>
    <property type="match status" value="1"/>
</dbReference>
<dbReference type="EMBL" id="JWIY01000002">
    <property type="protein sequence ID" value="KIC77867.1"/>
    <property type="molecule type" value="Genomic_DNA"/>
</dbReference>
<feature type="transmembrane region" description="Helical" evidence="3">
    <location>
        <begin position="480"/>
        <end position="501"/>
    </location>
</feature>
<evidence type="ECO:0000259" key="4">
    <source>
        <dbReference type="Pfam" id="PF10145"/>
    </source>
</evidence>
<feature type="domain" description="Phage tail tape measure protein" evidence="4">
    <location>
        <begin position="207"/>
        <end position="383"/>
    </location>
</feature>
<evidence type="ECO:0000256" key="1">
    <source>
        <dbReference type="ARBA" id="ARBA00022612"/>
    </source>
</evidence>